<comment type="caution">
    <text evidence="1">The sequence shown here is derived from an EMBL/GenBank/DDBJ whole genome shotgun (WGS) entry which is preliminary data.</text>
</comment>
<accession>A0ABV0U5A0</accession>
<gene>
    <name evidence="1" type="ORF">ILYODFUR_037595</name>
</gene>
<proteinExistence type="predicted"/>
<dbReference type="EMBL" id="JAHRIQ010054775">
    <property type="protein sequence ID" value="MEQ2238852.1"/>
    <property type="molecule type" value="Genomic_DNA"/>
</dbReference>
<keyword evidence="2" id="KW-1185">Reference proteome</keyword>
<sequence>MLIPKGQCLPVLKCFRLNTPDSNKVFITNFCRPCSHTEEVCEQPFKLSVLEQGHIKHAVHQPLRIGVALHVLFSVRVLYRRSLLVLLLLPSFPLSYTYSHIQ</sequence>
<protein>
    <submittedName>
        <fullName evidence="1">Uncharacterized protein</fullName>
    </submittedName>
</protein>
<reference evidence="1 2" key="1">
    <citation type="submission" date="2021-06" db="EMBL/GenBank/DDBJ databases">
        <authorList>
            <person name="Palmer J.M."/>
        </authorList>
    </citation>
    <scope>NUCLEOTIDE SEQUENCE [LARGE SCALE GENOMIC DNA]</scope>
    <source>
        <strain evidence="2">if_2019</strain>
        <tissue evidence="1">Muscle</tissue>
    </source>
</reference>
<evidence type="ECO:0000313" key="1">
    <source>
        <dbReference type="EMBL" id="MEQ2238852.1"/>
    </source>
</evidence>
<organism evidence="1 2">
    <name type="scientific">Ilyodon furcidens</name>
    <name type="common">goldbreast splitfin</name>
    <dbReference type="NCBI Taxonomy" id="33524"/>
    <lineage>
        <taxon>Eukaryota</taxon>
        <taxon>Metazoa</taxon>
        <taxon>Chordata</taxon>
        <taxon>Craniata</taxon>
        <taxon>Vertebrata</taxon>
        <taxon>Euteleostomi</taxon>
        <taxon>Actinopterygii</taxon>
        <taxon>Neopterygii</taxon>
        <taxon>Teleostei</taxon>
        <taxon>Neoteleostei</taxon>
        <taxon>Acanthomorphata</taxon>
        <taxon>Ovalentaria</taxon>
        <taxon>Atherinomorphae</taxon>
        <taxon>Cyprinodontiformes</taxon>
        <taxon>Goodeidae</taxon>
        <taxon>Ilyodon</taxon>
    </lineage>
</organism>
<name>A0ABV0U5A0_9TELE</name>
<dbReference type="Proteomes" id="UP001482620">
    <property type="component" value="Unassembled WGS sequence"/>
</dbReference>
<evidence type="ECO:0000313" key="2">
    <source>
        <dbReference type="Proteomes" id="UP001482620"/>
    </source>
</evidence>